<feature type="transmembrane region" description="Helical" evidence="1">
    <location>
        <begin position="17"/>
        <end position="34"/>
    </location>
</feature>
<evidence type="ECO:0000313" key="2">
    <source>
        <dbReference type="EMBL" id="MBX25763.1"/>
    </source>
</evidence>
<evidence type="ECO:0000256" key="1">
    <source>
        <dbReference type="SAM" id="Phobius"/>
    </source>
</evidence>
<dbReference type="EMBL" id="GGEC01045279">
    <property type="protein sequence ID" value="MBX25763.1"/>
    <property type="molecule type" value="Transcribed_RNA"/>
</dbReference>
<reference evidence="2" key="1">
    <citation type="submission" date="2018-02" db="EMBL/GenBank/DDBJ databases">
        <title>Rhizophora mucronata_Transcriptome.</title>
        <authorList>
            <person name="Meera S.P."/>
            <person name="Sreeshan A."/>
            <person name="Augustine A."/>
        </authorList>
    </citation>
    <scope>NUCLEOTIDE SEQUENCE</scope>
    <source>
        <tissue evidence="2">Leaf</tissue>
    </source>
</reference>
<sequence length="110" mass="11704">MEILTASDRDFHLSPPALPTAATDLFLGCSFLYCSLNSSMKTKKALAGLLGLLGSLAAFPDFLDLEGFLLTASLVFLASAFDLPPFIAIPCRGTAGKWLVGFRGDSDADW</sequence>
<feature type="transmembrane region" description="Helical" evidence="1">
    <location>
        <begin position="69"/>
        <end position="89"/>
    </location>
</feature>
<organism evidence="2">
    <name type="scientific">Rhizophora mucronata</name>
    <name type="common">Asiatic mangrove</name>
    <dbReference type="NCBI Taxonomy" id="61149"/>
    <lineage>
        <taxon>Eukaryota</taxon>
        <taxon>Viridiplantae</taxon>
        <taxon>Streptophyta</taxon>
        <taxon>Embryophyta</taxon>
        <taxon>Tracheophyta</taxon>
        <taxon>Spermatophyta</taxon>
        <taxon>Magnoliopsida</taxon>
        <taxon>eudicotyledons</taxon>
        <taxon>Gunneridae</taxon>
        <taxon>Pentapetalae</taxon>
        <taxon>rosids</taxon>
        <taxon>fabids</taxon>
        <taxon>Malpighiales</taxon>
        <taxon>Rhizophoraceae</taxon>
        <taxon>Rhizophora</taxon>
    </lineage>
</organism>
<proteinExistence type="predicted"/>
<name>A0A2P2M6C1_RHIMU</name>
<protein>
    <submittedName>
        <fullName evidence="2">Uncharacterized protein MANES_18G003900</fullName>
    </submittedName>
</protein>
<feature type="transmembrane region" description="Helical" evidence="1">
    <location>
        <begin position="46"/>
        <end position="63"/>
    </location>
</feature>
<keyword evidence="1" id="KW-0472">Membrane</keyword>
<keyword evidence="1" id="KW-0812">Transmembrane</keyword>
<accession>A0A2P2M6C1</accession>
<dbReference type="AlphaFoldDB" id="A0A2P2M6C1"/>
<keyword evidence="1" id="KW-1133">Transmembrane helix</keyword>